<reference evidence="2" key="1">
    <citation type="journal article" date="2020" name="mSystems">
        <title>Genome- and Community-Level Interaction Insights into Carbon Utilization and Element Cycling Functions of Hydrothermarchaeota in Hydrothermal Sediment.</title>
        <authorList>
            <person name="Zhou Z."/>
            <person name="Liu Y."/>
            <person name="Xu W."/>
            <person name="Pan J."/>
            <person name="Luo Z.H."/>
            <person name="Li M."/>
        </authorList>
    </citation>
    <scope>NUCLEOTIDE SEQUENCE [LARGE SCALE GENOMIC DNA]</scope>
    <source>
        <strain evidence="2">SpSt-361</strain>
    </source>
</reference>
<organism evidence="2">
    <name type="scientific">candidate division WWE3 bacterium</name>
    <dbReference type="NCBI Taxonomy" id="2053526"/>
    <lineage>
        <taxon>Bacteria</taxon>
        <taxon>Katanobacteria</taxon>
    </lineage>
</organism>
<feature type="compositionally biased region" description="Basic and acidic residues" evidence="1">
    <location>
        <begin position="188"/>
        <end position="201"/>
    </location>
</feature>
<sequence>MSLRCPLCAALGNTEAVPTPATRVWVPALSERWIPKWERGKYISLEDAILKEPALAALVKEHNGRNQAERVCSNHGKMLRAAKIWTEQLSWVMRKQANAAERKKTEAFSSIGAILAGKQDLAAAESQGEDNDAGAPQARAEQEAIQRRTLAASRKPVEPEDKPKGKGKGRKTKVQAEGSTKGRAQGQLRREIDEALERDAS</sequence>
<feature type="compositionally biased region" description="Basic and acidic residues" evidence="1">
    <location>
        <begin position="155"/>
        <end position="164"/>
    </location>
</feature>
<evidence type="ECO:0000256" key="1">
    <source>
        <dbReference type="SAM" id="MobiDB-lite"/>
    </source>
</evidence>
<comment type="caution">
    <text evidence="2">The sequence shown here is derived from an EMBL/GenBank/DDBJ whole genome shotgun (WGS) entry which is preliminary data.</text>
</comment>
<gene>
    <name evidence="2" type="ORF">ENR01_02555</name>
</gene>
<evidence type="ECO:0000313" key="2">
    <source>
        <dbReference type="EMBL" id="HEX62013.1"/>
    </source>
</evidence>
<name>A0A831YQ91_UNCKA</name>
<protein>
    <submittedName>
        <fullName evidence="2">Uncharacterized protein</fullName>
    </submittedName>
</protein>
<dbReference type="EMBL" id="DSPJ01000068">
    <property type="protein sequence ID" value="HEX62013.1"/>
    <property type="molecule type" value="Genomic_DNA"/>
</dbReference>
<dbReference type="AlphaFoldDB" id="A0A831YQ91"/>
<feature type="region of interest" description="Disordered" evidence="1">
    <location>
        <begin position="122"/>
        <end position="201"/>
    </location>
</feature>
<accession>A0A831YQ91</accession>
<proteinExistence type="predicted"/>